<proteinExistence type="predicted"/>
<protein>
    <submittedName>
        <fullName evidence="1">Uncharacterized protein</fullName>
    </submittedName>
</protein>
<dbReference type="AlphaFoldDB" id="A0A9X4MK05"/>
<comment type="caution">
    <text evidence="1">The sequence shown here is derived from an EMBL/GenBank/DDBJ whole genome shotgun (WGS) entry which is preliminary data.</text>
</comment>
<dbReference type="RefSeq" id="WP_009629576.1">
    <property type="nucleotide sequence ID" value="NZ_VBTY01000338.1"/>
</dbReference>
<reference evidence="1" key="1">
    <citation type="submission" date="2019-05" db="EMBL/GenBank/DDBJ databases">
        <title>Whole genome sequencing of Pseudanabaena catenata USMAC16.</title>
        <authorList>
            <person name="Khan Z."/>
            <person name="Omar W.M."/>
            <person name="Convey P."/>
            <person name="Merican F."/>
            <person name="Najimudin N."/>
        </authorList>
    </citation>
    <scope>NUCLEOTIDE SEQUENCE</scope>
    <source>
        <strain evidence="1">USMAC16</strain>
    </source>
</reference>
<gene>
    <name evidence="1" type="ORF">FEV09_22715</name>
</gene>
<sequence length="92" mass="10432">MIANTPIHNSGQNSGQTLVIAGSYSEYLNWRKNNPSIRDCKYVERIEDISGVNGFLANIILHGDYKNNPVYNTLGMQELLAERLSPFRAYVR</sequence>
<name>A0A9X4MK05_9CYAN</name>
<evidence type="ECO:0000313" key="2">
    <source>
        <dbReference type="Proteomes" id="UP001152872"/>
    </source>
</evidence>
<dbReference type="Proteomes" id="UP001152872">
    <property type="component" value="Unassembled WGS sequence"/>
</dbReference>
<accession>A0A9X4MK05</accession>
<organism evidence="1 2">
    <name type="scientific">Pseudanabaena catenata USMAC16</name>
    <dbReference type="NCBI Taxonomy" id="1855837"/>
    <lineage>
        <taxon>Bacteria</taxon>
        <taxon>Bacillati</taxon>
        <taxon>Cyanobacteriota</taxon>
        <taxon>Cyanophyceae</taxon>
        <taxon>Pseudanabaenales</taxon>
        <taxon>Pseudanabaenaceae</taxon>
        <taxon>Pseudanabaena</taxon>
    </lineage>
</organism>
<dbReference type="EMBL" id="VBTY01000338">
    <property type="protein sequence ID" value="MDG3497349.1"/>
    <property type="molecule type" value="Genomic_DNA"/>
</dbReference>
<keyword evidence="2" id="KW-1185">Reference proteome</keyword>
<evidence type="ECO:0000313" key="1">
    <source>
        <dbReference type="EMBL" id="MDG3497349.1"/>
    </source>
</evidence>